<evidence type="ECO:0000313" key="1">
    <source>
        <dbReference type="EMBL" id="OMQ19556.1"/>
    </source>
</evidence>
<proteinExistence type="predicted"/>
<evidence type="ECO:0000313" key="2">
    <source>
        <dbReference type="Proteomes" id="UP000216021"/>
    </source>
</evidence>
<dbReference type="AlphaFoldDB" id="A0A1S8CEV2"/>
<organism evidence="1 2">
    <name type="scientific">Serratia oryzae</name>
    <dbReference type="NCBI Taxonomy" id="2034155"/>
    <lineage>
        <taxon>Bacteria</taxon>
        <taxon>Pseudomonadati</taxon>
        <taxon>Pseudomonadota</taxon>
        <taxon>Gammaproteobacteria</taxon>
        <taxon>Enterobacterales</taxon>
        <taxon>Yersiniaceae</taxon>
        <taxon>Serratia</taxon>
    </lineage>
</organism>
<dbReference type="STRING" id="2034155.BMI79_21230"/>
<gene>
    <name evidence="1" type="ORF">BMI79_21230</name>
</gene>
<keyword evidence="2" id="KW-1185">Reference proteome</keyword>
<accession>A0A1S8CEV2</accession>
<dbReference type="RefSeq" id="WP_076944256.1">
    <property type="nucleotide sequence ID" value="NZ_MOXD01000020.1"/>
</dbReference>
<protein>
    <submittedName>
        <fullName evidence="1">Uncharacterized protein</fullName>
    </submittedName>
</protein>
<name>A0A1S8CEV2_9GAMM</name>
<dbReference type="Proteomes" id="UP000216021">
    <property type="component" value="Unassembled WGS sequence"/>
</dbReference>
<sequence>MPRIKTLQKTRGDSVPNLQSLYPGILDVAAEFGVDAEWPEIEALDDFLFEIEIFASDLSLLGHGFMHYWLMHHYIEHGDLETAFRFSQKFEQIAEQVHTGRFRAYNLLHKIVLYWAIERKMQHNQFDNDVSQLIMTLPDEIFFLSLKSEKGFTFFSRLDDNEQMLLRLFREFNLHHVNHQVDPLQKLTEIMQVALTVCEDNRSTTTELFPAFKKGLSKNILRTQHALPFTKRLTYSDAVEILEDLYFLAGLNLDDTIMRFQRDPRCKELVLALGSQ</sequence>
<comment type="caution">
    <text evidence="1">The sequence shown here is derived from an EMBL/GenBank/DDBJ whole genome shotgun (WGS) entry which is preliminary data.</text>
</comment>
<reference evidence="1 2" key="1">
    <citation type="submission" date="2016-11" db="EMBL/GenBank/DDBJ databases">
        <title>Rahnella oryzae sp. nov., isolated from rice root.</title>
        <authorList>
            <person name="Zhang X.-X."/>
            <person name="Zhang J."/>
        </authorList>
    </citation>
    <scope>NUCLEOTIDE SEQUENCE [LARGE SCALE GENOMIC DNA]</scope>
    <source>
        <strain evidence="1 2">J11-6</strain>
    </source>
</reference>
<dbReference type="EMBL" id="MOXD01000020">
    <property type="protein sequence ID" value="OMQ19556.1"/>
    <property type="molecule type" value="Genomic_DNA"/>
</dbReference>